<dbReference type="KEGG" id="mbai:MB901379_03059"/>
<organism evidence="1 2">
    <name type="scientific">Mycobacterium basiliense</name>
    <dbReference type="NCBI Taxonomy" id="2094119"/>
    <lineage>
        <taxon>Bacteria</taxon>
        <taxon>Bacillati</taxon>
        <taxon>Actinomycetota</taxon>
        <taxon>Actinomycetes</taxon>
        <taxon>Mycobacteriales</taxon>
        <taxon>Mycobacteriaceae</taxon>
        <taxon>Mycobacterium</taxon>
    </lineage>
</organism>
<proteinExistence type="predicted"/>
<keyword evidence="2" id="KW-1185">Reference proteome</keyword>
<dbReference type="EMBL" id="LR130759">
    <property type="protein sequence ID" value="VDM89482.1"/>
    <property type="molecule type" value="Genomic_DNA"/>
</dbReference>
<gene>
    <name evidence="1" type="ORF">MB901379_03059</name>
</gene>
<sequence>MFVPAVTVNHDALLAAMAEYNQTADNLDAEVVPVVPTNVCTDTASASFIAQARALDVRMSELGHRRSADLRRIAQKLQIAKTRYTAADRGI</sequence>
<evidence type="ECO:0000313" key="1">
    <source>
        <dbReference type="EMBL" id="VDM89482.1"/>
    </source>
</evidence>
<dbReference type="AlphaFoldDB" id="A0A3S4DUI9"/>
<dbReference type="Proteomes" id="UP000269998">
    <property type="component" value="Chromosome"/>
</dbReference>
<accession>A0A3S4DUI9</accession>
<name>A0A3S4DUI9_9MYCO</name>
<protein>
    <recommendedName>
        <fullName evidence="3">PE family protein</fullName>
    </recommendedName>
</protein>
<reference evidence="2" key="1">
    <citation type="submission" date="2018-02" db="EMBL/GenBank/DDBJ databases">
        <authorList>
            <person name="Seth-Smith MB H."/>
            <person name="Seth-Smith H."/>
        </authorList>
    </citation>
    <scope>NUCLEOTIDE SEQUENCE [LARGE SCALE GENOMIC DNA]</scope>
</reference>
<evidence type="ECO:0000313" key="2">
    <source>
        <dbReference type="Proteomes" id="UP000269998"/>
    </source>
</evidence>
<evidence type="ECO:0008006" key="3">
    <source>
        <dbReference type="Google" id="ProtNLM"/>
    </source>
</evidence>